<keyword evidence="2" id="KW-1185">Reference proteome</keyword>
<dbReference type="Gene3D" id="3.90.180.10">
    <property type="entry name" value="Medium-chain alcohol dehydrogenases, catalytic domain"/>
    <property type="match status" value="1"/>
</dbReference>
<organism evidence="1 2">
    <name type="scientific">Cochliobolus carbonum (strain 26-R-13)</name>
    <name type="common">Maize leaf spot fungus</name>
    <name type="synonym">Bipolaris zeicola</name>
    <dbReference type="NCBI Taxonomy" id="930089"/>
    <lineage>
        <taxon>Eukaryota</taxon>
        <taxon>Fungi</taxon>
        <taxon>Dikarya</taxon>
        <taxon>Ascomycota</taxon>
        <taxon>Pezizomycotina</taxon>
        <taxon>Dothideomycetes</taxon>
        <taxon>Pleosporomycetidae</taxon>
        <taxon>Pleosporales</taxon>
        <taxon>Pleosporineae</taxon>
        <taxon>Pleosporaceae</taxon>
        <taxon>Bipolaris</taxon>
    </lineage>
</organism>
<reference evidence="1 2" key="1">
    <citation type="journal article" date="2013" name="PLoS Genet.">
        <title>Comparative genome structure, secondary metabolite, and effector coding capacity across Cochliobolus pathogens.</title>
        <authorList>
            <person name="Condon B.J."/>
            <person name="Leng Y."/>
            <person name="Wu D."/>
            <person name="Bushley K.E."/>
            <person name="Ohm R.A."/>
            <person name="Otillar R."/>
            <person name="Martin J."/>
            <person name="Schackwitz W."/>
            <person name="Grimwood J."/>
            <person name="MohdZainudin N."/>
            <person name="Xue C."/>
            <person name="Wang R."/>
            <person name="Manning V.A."/>
            <person name="Dhillon B."/>
            <person name="Tu Z.J."/>
            <person name="Steffenson B.J."/>
            <person name="Salamov A."/>
            <person name="Sun H."/>
            <person name="Lowry S."/>
            <person name="LaButti K."/>
            <person name="Han J."/>
            <person name="Copeland A."/>
            <person name="Lindquist E."/>
            <person name="Barry K."/>
            <person name="Schmutz J."/>
            <person name="Baker S.E."/>
            <person name="Ciuffetti L.M."/>
            <person name="Grigoriev I.V."/>
            <person name="Zhong S."/>
            <person name="Turgeon B.G."/>
        </authorList>
    </citation>
    <scope>NUCLEOTIDE SEQUENCE [LARGE SCALE GENOMIC DNA]</scope>
    <source>
        <strain evidence="1 2">26-R-13</strain>
    </source>
</reference>
<dbReference type="Proteomes" id="UP000053841">
    <property type="component" value="Unassembled WGS sequence"/>
</dbReference>
<name>W6YGW3_COCC2</name>
<dbReference type="KEGG" id="bze:COCCADRAFT_23637"/>
<evidence type="ECO:0000313" key="2">
    <source>
        <dbReference type="Proteomes" id="UP000053841"/>
    </source>
</evidence>
<dbReference type="GeneID" id="19145452"/>
<dbReference type="RefSeq" id="XP_007709029.1">
    <property type="nucleotide sequence ID" value="XM_007710839.1"/>
</dbReference>
<accession>W6YGW3</accession>
<dbReference type="SUPFAM" id="SSF50129">
    <property type="entry name" value="GroES-like"/>
    <property type="match status" value="1"/>
</dbReference>
<dbReference type="InterPro" id="IPR011032">
    <property type="entry name" value="GroES-like_sf"/>
</dbReference>
<gene>
    <name evidence="1" type="ORF">COCCADRAFT_23637</name>
</gene>
<dbReference type="EMBL" id="KI964559">
    <property type="protein sequence ID" value="EUC36705.1"/>
    <property type="molecule type" value="Genomic_DNA"/>
</dbReference>
<dbReference type="HOGENOM" id="CLU_094267_0_0_1"/>
<dbReference type="STRING" id="930089.W6YGW3"/>
<sequence>MATYKALVLEQFGTSLVLKDVQTPPVTLGSALVAPLYAMIPPLLPVLLSGAFKEQLLFRTSLLNTKSPVNSIAICSSTAPLQITSNVSSIQTFPPYTLCYSCVARILSLPPDAITLQIGDLVWVDATIRSRDNPHAEIIRASLCGADPGSLTLTKSVSNEGVFTEKLPVPLEGIFKLEEKLVKGKEEGGLGYKISDFALLGSYLLAVGGLASSNIGVGDTVIVGPATGKFSGAGVLIALAMGCKVVATARKAEKLKIL</sequence>
<dbReference type="AlphaFoldDB" id="W6YGW3"/>
<protein>
    <submittedName>
        <fullName evidence="1">Uncharacterized protein</fullName>
    </submittedName>
</protein>
<dbReference type="OrthoDB" id="5407715at2759"/>
<dbReference type="eggNOG" id="KOG0023">
    <property type="taxonomic scope" value="Eukaryota"/>
</dbReference>
<evidence type="ECO:0000313" key="1">
    <source>
        <dbReference type="EMBL" id="EUC36705.1"/>
    </source>
</evidence>
<proteinExistence type="predicted"/>
<dbReference type="Gene3D" id="3.40.50.720">
    <property type="entry name" value="NAD(P)-binding Rossmann-like Domain"/>
    <property type="match status" value="1"/>
</dbReference>